<dbReference type="InterPro" id="IPR036770">
    <property type="entry name" value="Ankyrin_rpt-contain_sf"/>
</dbReference>
<dbReference type="OrthoDB" id="426293at2759"/>
<name>A0A3D8SBX6_9EURO</name>
<dbReference type="PANTHER" id="PTHR24171">
    <property type="entry name" value="ANKYRIN REPEAT DOMAIN-CONTAINING PROTEIN 39-RELATED"/>
    <property type="match status" value="1"/>
</dbReference>
<organism evidence="4 5">
    <name type="scientific">Aspergillus mulundensis</name>
    <dbReference type="NCBI Taxonomy" id="1810919"/>
    <lineage>
        <taxon>Eukaryota</taxon>
        <taxon>Fungi</taxon>
        <taxon>Dikarya</taxon>
        <taxon>Ascomycota</taxon>
        <taxon>Pezizomycotina</taxon>
        <taxon>Eurotiomycetes</taxon>
        <taxon>Eurotiomycetidae</taxon>
        <taxon>Eurotiales</taxon>
        <taxon>Aspergillaceae</taxon>
        <taxon>Aspergillus</taxon>
        <taxon>Aspergillus subgen. Nidulantes</taxon>
    </lineage>
</organism>
<feature type="repeat" description="ANK" evidence="3">
    <location>
        <begin position="204"/>
        <end position="236"/>
    </location>
</feature>
<gene>
    <name evidence="4" type="ORF">DSM5745_04109</name>
</gene>
<dbReference type="GeneID" id="38114479"/>
<dbReference type="Gene3D" id="1.25.40.20">
    <property type="entry name" value="Ankyrin repeat-containing domain"/>
    <property type="match status" value="2"/>
</dbReference>
<reference evidence="4 5" key="1">
    <citation type="journal article" date="2018" name="IMA Fungus">
        <title>IMA Genome-F 9: Draft genome sequence of Annulohypoxylon stygium, Aspergillus mulundensis, Berkeleyomyces basicola (syn. Thielaviopsis basicola), Ceratocystis smalleyi, two Cercospora beticola strains, Coleophoma cylindrospora, Fusarium fracticaudum, Phialophora cf. hyalina, and Morchella septimelata.</title>
        <authorList>
            <person name="Wingfield B.D."/>
            <person name="Bills G.F."/>
            <person name="Dong Y."/>
            <person name="Huang W."/>
            <person name="Nel W.J."/>
            <person name="Swalarsk-Parry B.S."/>
            <person name="Vaghefi N."/>
            <person name="Wilken P.M."/>
            <person name="An Z."/>
            <person name="de Beer Z.W."/>
            <person name="De Vos L."/>
            <person name="Chen L."/>
            <person name="Duong T.A."/>
            <person name="Gao Y."/>
            <person name="Hammerbacher A."/>
            <person name="Kikkert J.R."/>
            <person name="Li Y."/>
            <person name="Li H."/>
            <person name="Li K."/>
            <person name="Li Q."/>
            <person name="Liu X."/>
            <person name="Ma X."/>
            <person name="Naidoo K."/>
            <person name="Pethybridge S.J."/>
            <person name="Sun J."/>
            <person name="Steenkamp E.T."/>
            <person name="van der Nest M.A."/>
            <person name="van Wyk S."/>
            <person name="Wingfield M.J."/>
            <person name="Xiong C."/>
            <person name="Yue Q."/>
            <person name="Zhang X."/>
        </authorList>
    </citation>
    <scope>NUCLEOTIDE SEQUENCE [LARGE SCALE GENOMIC DNA]</scope>
    <source>
        <strain evidence="4 5">DSM 5745</strain>
    </source>
</reference>
<dbReference type="PROSITE" id="PS50297">
    <property type="entry name" value="ANK_REP_REGION"/>
    <property type="match status" value="1"/>
</dbReference>
<evidence type="ECO:0000256" key="3">
    <source>
        <dbReference type="PROSITE-ProRule" id="PRU00023"/>
    </source>
</evidence>
<dbReference type="Proteomes" id="UP000256690">
    <property type="component" value="Unassembled WGS sequence"/>
</dbReference>
<accession>A0A3D8SBX6</accession>
<dbReference type="SMART" id="SM00248">
    <property type="entry name" value="ANK"/>
    <property type="match status" value="4"/>
</dbReference>
<sequence length="242" mass="27109">MQNDFILAARANDLDRLNYLIHIEELQIPEIGYGTTARYLASLEAIRYNRPEALALLPRLQTPGTKAERLHRCNHCPGLGHQYGRRPFWGPSEARTQPNTLSLSLDDLDMVQFLLSRGADPNQSYYRFPIWTALEGAAAFNSIPVIEALIDAGAELKSRRVLARAAGKGRIDVVKYLLDRGAPIDTNPRLYDEVNKSFYYDEIVFRSALCEAAFTGQAEVVQLLLERGADPTVRDTDGRSNS</sequence>
<evidence type="ECO:0000313" key="4">
    <source>
        <dbReference type="EMBL" id="RDW83783.1"/>
    </source>
</evidence>
<dbReference type="EMBL" id="PVWQ01000004">
    <property type="protein sequence ID" value="RDW83783.1"/>
    <property type="molecule type" value="Genomic_DNA"/>
</dbReference>
<dbReference type="SUPFAM" id="SSF48403">
    <property type="entry name" value="Ankyrin repeat"/>
    <property type="match status" value="1"/>
</dbReference>
<keyword evidence="2 3" id="KW-0040">ANK repeat</keyword>
<comment type="caution">
    <text evidence="4">The sequence shown here is derived from an EMBL/GenBank/DDBJ whole genome shotgun (WGS) entry which is preliminary data.</text>
</comment>
<dbReference type="RefSeq" id="XP_026605121.1">
    <property type="nucleotide sequence ID" value="XM_026746125.1"/>
</dbReference>
<protein>
    <submittedName>
        <fullName evidence="4">Uncharacterized protein</fullName>
    </submittedName>
</protein>
<feature type="repeat" description="ANK" evidence="3">
    <location>
        <begin position="157"/>
        <end position="189"/>
    </location>
</feature>
<dbReference type="Pfam" id="PF12796">
    <property type="entry name" value="Ank_2"/>
    <property type="match status" value="1"/>
</dbReference>
<dbReference type="STRING" id="1810919.A0A3D8SBX6"/>
<dbReference type="InterPro" id="IPR002110">
    <property type="entry name" value="Ankyrin_rpt"/>
</dbReference>
<proteinExistence type="predicted"/>
<evidence type="ECO:0000256" key="2">
    <source>
        <dbReference type="ARBA" id="ARBA00023043"/>
    </source>
</evidence>
<dbReference type="AlphaFoldDB" id="A0A3D8SBX6"/>
<evidence type="ECO:0000313" key="5">
    <source>
        <dbReference type="Proteomes" id="UP000256690"/>
    </source>
</evidence>
<evidence type="ECO:0000256" key="1">
    <source>
        <dbReference type="ARBA" id="ARBA00022737"/>
    </source>
</evidence>
<keyword evidence="1" id="KW-0677">Repeat</keyword>
<keyword evidence="5" id="KW-1185">Reference proteome</keyword>
<dbReference type="PROSITE" id="PS50088">
    <property type="entry name" value="ANK_REPEAT"/>
    <property type="match status" value="2"/>
</dbReference>